<reference evidence="2 3" key="1">
    <citation type="submission" date="2022-01" db="EMBL/GenBank/DDBJ databases">
        <title>A high-quality chromosome-level genome assembly of rohu carp, Labeo rohita.</title>
        <authorList>
            <person name="Arick M.A. II"/>
            <person name="Hsu C.-Y."/>
            <person name="Magbanua Z."/>
            <person name="Pechanova O."/>
            <person name="Grover C."/>
            <person name="Miller E."/>
            <person name="Thrash A."/>
            <person name="Ezzel L."/>
            <person name="Alam S."/>
            <person name="Benzie J."/>
            <person name="Hamilton M."/>
            <person name="Karsi A."/>
            <person name="Lawrence M.L."/>
            <person name="Peterson D.G."/>
        </authorList>
    </citation>
    <scope>NUCLEOTIDE SEQUENCE [LARGE SCALE GENOMIC DNA]</scope>
    <source>
        <strain evidence="3">BAU-BD-2019</strain>
        <tissue evidence="2">Blood</tissue>
    </source>
</reference>
<dbReference type="EMBL" id="JACTAM010000024">
    <property type="protein sequence ID" value="KAI2648855.1"/>
    <property type="molecule type" value="Genomic_DNA"/>
</dbReference>
<feature type="chain" id="PRO_5047166345" evidence="1">
    <location>
        <begin position="26"/>
        <end position="68"/>
    </location>
</feature>
<name>A0ABQ8LEQ9_LABRO</name>
<feature type="signal peptide" evidence="1">
    <location>
        <begin position="1"/>
        <end position="25"/>
    </location>
</feature>
<evidence type="ECO:0000313" key="2">
    <source>
        <dbReference type="EMBL" id="KAI2648855.1"/>
    </source>
</evidence>
<evidence type="ECO:0000256" key="1">
    <source>
        <dbReference type="SAM" id="SignalP"/>
    </source>
</evidence>
<accession>A0ABQ8LEQ9</accession>
<gene>
    <name evidence="2" type="ORF">H4Q32_019999</name>
</gene>
<keyword evidence="1" id="KW-0732">Signal</keyword>
<proteinExistence type="predicted"/>
<sequence length="68" mass="7787">MTRQFCTVFHCIILSGISVLKINLSQDMVKTEWKSSCRTLSSIMEFMPSLKQNSNVHFTFLLKTADSL</sequence>
<evidence type="ECO:0000313" key="3">
    <source>
        <dbReference type="Proteomes" id="UP000830375"/>
    </source>
</evidence>
<keyword evidence="3" id="KW-1185">Reference proteome</keyword>
<dbReference type="Proteomes" id="UP000830375">
    <property type="component" value="Unassembled WGS sequence"/>
</dbReference>
<organism evidence="2 3">
    <name type="scientific">Labeo rohita</name>
    <name type="common">Indian major carp</name>
    <name type="synonym">Cyprinus rohita</name>
    <dbReference type="NCBI Taxonomy" id="84645"/>
    <lineage>
        <taxon>Eukaryota</taxon>
        <taxon>Metazoa</taxon>
        <taxon>Chordata</taxon>
        <taxon>Craniata</taxon>
        <taxon>Vertebrata</taxon>
        <taxon>Euteleostomi</taxon>
        <taxon>Actinopterygii</taxon>
        <taxon>Neopterygii</taxon>
        <taxon>Teleostei</taxon>
        <taxon>Ostariophysi</taxon>
        <taxon>Cypriniformes</taxon>
        <taxon>Cyprinidae</taxon>
        <taxon>Labeoninae</taxon>
        <taxon>Labeonini</taxon>
        <taxon>Labeo</taxon>
    </lineage>
</organism>
<protein>
    <submittedName>
        <fullName evidence="2">Toll-like receptor 1</fullName>
    </submittedName>
</protein>
<comment type="caution">
    <text evidence="2">The sequence shown here is derived from an EMBL/GenBank/DDBJ whole genome shotgun (WGS) entry which is preliminary data.</text>
</comment>